<evidence type="ECO:0000256" key="1">
    <source>
        <dbReference type="SAM" id="MobiDB-lite"/>
    </source>
</evidence>
<dbReference type="STRING" id="141349.BN1232_02261"/>
<dbReference type="RefSeq" id="WP_090601420.1">
    <property type="nucleotide sequence ID" value="NZ_CTEE01000001.1"/>
</dbReference>
<feature type="compositionally biased region" description="Pro residues" evidence="1">
    <location>
        <begin position="264"/>
        <end position="282"/>
    </location>
</feature>
<organism evidence="2 3">
    <name type="scientific">Mycobacterium lentiflavum</name>
    <dbReference type="NCBI Taxonomy" id="141349"/>
    <lineage>
        <taxon>Bacteria</taxon>
        <taxon>Bacillati</taxon>
        <taxon>Actinomycetota</taxon>
        <taxon>Actinomycetes</taxon>
        <taxon>Mycobacteriales</taxon>
        <taxon>Mycobacteriaceae</taxon>
        <taxon>Mycobacterium</taxon>
        <taxon>Mycobacterium simiae complex</taxon>
    </lineage>
</organism>
<dbReference type="Proteomes" id="UP000199251">
    <property type="component" value="Unassembled WGS sequence"/>
</dbReference>
<reference evidence="2 3" key="1">
    <citation type="submission" date="2015-03" db="EMBL/GenBank/DDBJ databases">
        <authorList>
            <person name="Urmite Genomes"/>
        </authorList>
    </citation>
    <scope>NUCLEOTIDE SEQUENCE [LARGE SCALE GENOMIC DNA]</scope>
    <source>
        <strain evidence="2 3">CSUR P1491</strain>
    </source>
</reference>
<dbReference type="OrthoDB" id="4710696at2"/>
<accession>A0A0E4GXI3</accession>
<sequence length="361" mass="36197">MTPTLSQLQAWDTDHLINAATYWTQTANQWEDTFITVRNQSNTMGWEGQGGDALRRRTGADLATVSTKADHLRNAAQIARTGASNISAAQRQALYAVEDAQNAGFEVGEDLSVTDTHYYTDPAQQAARQAQADMFATNINQRAAQLLGVEADTSGQLTAAGGEVGAMSFAPAGGQGGGAGNGNPLNGTQSRDPVVTSPADRIVDGPKPNTPTIRLVDDTQTPPGQPQIGPIPVPPQVAASVPPGPPPAPPPPRDPTGGLLTPQNLPPASPPPNIPGATPLPGPGAATAAGPAGAAGAVKPPCSPYDATKAALEPVGGMIAILTAAPEGATGVGIPAAIGQIALGTAAVADGLDAAGKCLGD</sequence>
<evidence type="ECO:0000313" key="2">
    <source>
        <dbReference type="EMBL" id="CQD11973.1"/>
    </source>
</evidence>
<dbReference type="AlphaFoldDB" id="A0A0E4GXI3"/>
<protein>
    <submittedName>
        <fullName evidence="2">Transmembrane protein</fullName>
    </submittedName>
</protein>
<gene>
    <name evidence="2" type="ORF">BN1232_02261</name>
</gene>
<dbReference type="EMBL" id="CTEE01000001">
    <property type="protein sequence ID" value="CQD11973.1"/>
    <property type="molecule type" value="Genomic_DNA"/>
</dbReference>
<name>A0A0E4GXI3_MYCLN</name>
<keyword evidence="2" id="KW-0472">Membrane</keyword>
<feature type="region of interest" description="Disordered" evidence="1">
    <location>
        <begin position="170"/>
        <end position="300"/>
    </location>
</feature>
<evidence type="ECO:0000313" key="3">
    <source>
        <dbReference type="Proteomes" id="UP000199251"/>
    </source>
</evidence>
<proteinExistence type="predicted"/>
<feature type="compositionally biased region" description="Pro residues" evidence="1">
    <location>
        <begin position="242"/>
        <end position="254"/>
    </location>
</feature>
<keyword evidence="2" id="KW-0812">Transmembrane</keyword>
<feature type="compositionally biased region" description="Low complexity" evidence="1">
    <location>
        <begin position="283"/>
        <end position="297"/>
    </location>
</feature>
<feature type="compositionally biased region" description="Pro residues" evidence="1">
    <location>
        <begin position="223"/>
        <end position="235"/>
    </location>
</feature>